<evidence type="ECO:0000259" key="4">
    <source>
        <dbReference type="Pfam" id="PF02803"/>
    </source>
</evidence>
<evidence type="ECO:0000256" key="1">
    <source>
        <dbReference type="ARBA" id="ARBA00010982"/>
    </source>
</evidence>
<protein>
    <recommendedName>
        <fullName evidence="4">Thiolase C-terminal domain-containing protein</fullName>
    </recommendedName>
</protein>
<name>A0A1X7ULU8_AMPQE</name>
<dbReference type="AlphaFoldDB" id="A0A1X7ULU8"/>
<evidence type="ECO:0000256" key="3">
    <source>
        <dbReference type="ARBA" id="ARBA00023315"/>
    </source>
</evidence>
<dbReference type="EnsemblMetazoa" id="Aqu2.1.28965_001">
    <property type="protein sequence ID" value="Aqu2.1.28965_001"/>
    <property type="gene ID" value="Aqu2.1.28965"/>
</dbReference>
<dbReference type="SUPFAM" id="SSF53901">
    <property type="entry name" value="Thiolase-like"/>
    <property type="match status" value="1"/>
</dbReference>
<comment type="similarity">
    <text evidence="1">Belongs to the thiolase-like superfamily. Thiolase family.</text>
</comment>
<dbReference type="GO" id="GO:0003985">
    <property type="term" value="F:acetyl-CoA C-acetyltransferase activity"/>
    <property type="evidence" value="ECO:0007669"/>
    <property type="project" value="TreeGrafter"/>
</dbReference>
<dbReference type="GO" id="GO:0005739">
    <property type="term" value="C:mitochondrion"/>
    <property type="evidence" value="ECO:0007669"/>
    <property type="project" value="TreeGrafter"/>
</dbReference>
<sequence length="74" mass="7894">AISLGHPIGMSGTRVVVAHLVHNLQKGEKGTAAICNGGGEAAAIVVENFNNQTYLTSLLNNNYCFTFTNKNIKF</sequence>
<dbReference type="InterPro" id="IPR016039">
    <property type="entry name" value="Thiolase-like"/>
</dbReference>
<organism evidence="5">
    <name type="scientific">Amphimedon queenslandica</name>
    <name type="common">Sponge</name>
    <dbReference type="NCBI Taxonomy" id="400682"/>
    <lineage>
        <taxon>Eukaryota</taxon>
        <taxon>Metazoa</taxon>
        <taxon>Porifera</taxon>
        <taxon>Demospongiae</taxon>
        <taxon>Heteroscleromorpha</taxon>
        <taxon>Haplosclerida</taxon>
        <taxon>Niphatidae</taxon>
        <taxon>Amphimedon</taxon>
    </lineage>
</organism>
<dbReference type="PANTHER" id="PTHR18919">
    <property type="entry name" value="ACETYL-COA C-ACYLTRANSFERASE"/>
    <property type="match status" value="1"/>
</dbReference>
<dbReference type="Pfam" id="PF02803">
    <property type="entry name" value="Thiolase_C"/>
    <property type="match status" value="1"/>
</dbReference>
<keyword evidence="3" id="KW-0012">Acyltransferase</keyword>
<evidence type="ECO:0000256" key="2">
    <source>
        <dbReference type="ARBA" id="ARBA00022679"/>
    </source>
</evidence>
<dbReference type="InterPro" id="IPR020617">
    <property type="entry name" value="Thiolase_C"/>
</dbReference>
<accession>A0A1X7ULU8</accession>
<dbReference type="Gene3D" id="3.40.47.10">
    <property type="match status" value="1"/>
</dbReference>
<proteinExistence type="inferred from homology"/>
<dbReference type="eggNOG" id="KOG1390">
    <property type="taxonomic scope" value="Eukaryota"/>
</dbReference>
<keyword evidence="2" id="KW-0808">Transferase</keyword>
<dbReference type="PANTHER" id="PTHR18919:SF156">
    <property type="entry name" value="ACETYL-COA ACETYLTRANSFERASE, MITOCHONDRIAL"/>
    <property type="match status" value="1"/>
</dbReference>
<dbReference type="GO" id="GO:0006635">
    <property type="term" value="P:fatty acid beta-oxidation"/>
    <property type="evidence" value="ECO:0007669"/>
    <property type="project" value="TreeGrafter"/>
</dbReference>
<reference evidence="5" key="1">
    <citation type="submission" date="2017-05" db="UniProtKB">
        <authorList>
            <consortium name="EnsemblMetazoa"/>
        </authorList>
    </citation>
    <scope>IDENTIFICATION</scope>
</reference>
<dbReference type="STRING" id="400682.A0A1X7ULU8"/>
<feature type="domain" description="Thiolase C-terminal" evidence="4">
    <location>
        <begin position="1"/>
        <end position="47"/>
    </location>
</feature>
<evidence type="ECO:0000313" key="5">
    <source>
        <dbReference type="EnsemblMetazoa" id="Aqu2.1.28965_001"/>
    </source>
</evidence>
<dbReference type="InParanoid" id="A0A1X7ULU8"/>